<comment type="caution">
    <text evidence="2">The sequence shown here is derived from an EMBL/GenBank/DDBJ whole genome shotgun (WGS) entry which is preliminary data.</text>
</comment>
<gene>
    <name evidence="2" type="ORF">GYA27_04995</name>
</gene>
<dbReference type="SUPFAM" id="SSF52980">
    <property type="entry name" value="Restriction endonuclease-like"/>
    <property type="match status" value="1"/>
</dbReference>
<accession>A0A7X9DLB8</accession>
<dbReference type="Proteomes" id="UP000526033">
    <property type="component" value="Unassembled WGS sequence"/>
</dbReference>
<evidence type="ECO:0000259" key="1">
    <source>
        <dbReference type="Pfam" id="PF12705"/>
    </source>
</evidence>
<reference evidence="2 3" key="1">
    <citation type="journal article" date="2020" name="Biotechnol. Biofuels">
        <title>New insights from the biogas microbiome by comprehensive genome-resolved metagenomics of nearly 1600 species originating from multiple anaerobic digesters.</title>
        <authorList>
            <person name="Campanaro S."/>
            <person name="Treu L."/>
            <person name="Rodriguez-R L.M."/>
            <person name="Kovalovszki A."/>
            <person name="Ziels R.M."/>
            <person name="Maus I."/>
            <person name="Zhu X."/>
            <person name="Kougias P.G."/>
            <person name="Basile A."/>
            <person name="Luo G."/>
            <person name="Schluter A."/>
            <person name="Konstantinidis K.T."/>
            <person name="Angelidaki I."/>
        </authorList>
    </citation>
    <scope>NUCLEOTIDE SEQUENCE [LARGE SCALE GENOMIC DNA]</scope>
    <source>
        <strain evidence="2">AS27yjCOA_165</strain>
    </source>
</reference>
<evidence type="ECO:0000313" key="2">
    <source>
        <dbReference type="EMBL" id="NMB70516.1"/>
    </source>
</evidence>
<organism evidence="2 3">
    <name type="scientific">candidate division WWE3 bacterium</name>
    <dbReference type="NCBI Taxonomy" id="2053526"/>
    <lineage>
        <taxon>Bacteria</taxon>
        <taxon>Katanobacteria</taxon>
    </lineage>
</organism>
<feature type="domain" description="PD-(D/E)XK endonuclease-like" evidence="1">
    <location>
        <begin position="14"/>
        <end position="236"/>
    </location>
</feature>
<dbReference type="InterPro" id="IPR011604">
    <property type="entry name" value="PDDEXK-like_dom_sf"/>
</dbReference>
<dbReference type="InterPro" id="IPR038726">
    <property type="entry name" value="PDDEXK_AddAB-type"/>
</dbReference>
<protein>
    <submittedName>
        <fullName evidence="2">PD-(D/E)XK nuclease family protein</fullName>
    </submittedName>
</protein>
<name>A0A7X9DLB8_UNCKA</name>
<evidence type="ECO:0000313" key="3">
    <source>
        <dbReference type="Proteomes" id="UP000526033"/>
    </source>
</evidence>
<proteinExistence type="predicted"/>
<dbReference type="Gene3D" id="3.90.320.10">
    <property type="match status" value="1"/>
</dbReference>
<dbReference type="Pfam" id="PF12705">
    <property type="entry name" value="PDDEXK_1"/>
    <property type="match status" value="1"/>
</dbReference>
<dbReference type="InterPro" id="IPR011335">
    <property type="entry name" value="Restrct_endonuc-II-like"/>
</dbReference>
<sequence length="279" mass="32021">MFTTGPDKFSAVWLSHSSISDFIKCPRSYYLKNVYKDPITKHKIMVANPNLSLGSAVHNVLETVSNTSLANRPRLNLHFLLDAEWRKFSGDKGGFKDTIQEETFKQRGHKMIDRVMTHWDPLLFETVSMGDDLPFYWISEADNIILCGKVDWLSKHPQGGIQIIDFKTGRYEESEDSLQLPIYALLVKKILNEDKMTVSYWYLDSADLPINMALPNLEEAEKSIHEIGLKIKQARQSNNMLCPRGEEGCFSCRDYEKIIKGEAKYLGLGEFNKDLYLVI</sequence>
<dbReference type="EMBL" id="JAAZNL010000071">
    <property type="protein sequence ID" value="NMB70516.1"/>
    <property type="molecule type" value="Genomic_DNA"/>
</dbReference>
<dbReference type="AlphaFoldDB" id="A0A7X9DLB8"/>